<accession>A0ABQ8GWE5</accession>
<feature type="domain" description="Amidohydrolase-related" evidence="2">
    <location>
        <begin position="317"/>
        <end position="388"/>
    </location>
</feature>
<dbReference type="PANTHER" id="PTHR43794:SF11">
    <property type="entry name" value="AMIDOHYDROLASE-RELATED DOMAIN-CONTAINING PROTEIN"/>
    <property type="match status" value="1"/>
</dbReference>
<dbReference type="EMBL" id="JAGTJR010000001">
    <property type="protein sequence ID" value="KAH7065565.1"/>
    <property type="molecule type" value="Genomic_DNA"/>
</dbReference>
<comment type="caution">
    <text evidence="3">The sequence shown here is derived from an EMBL/GenBank/DDBJ whole genome shotgun (WGS) entry which is preliminary data.</text>
</comment>
<evidence type="ECO:0000313" key="4">
    <source>
        <dbReference type="Proteomes" id="UP000774617"/>
    </source>
</evidence>
<dbReference type="Gene3D" id="3.20.20.140">
    <property type="entry name" value="Metal-dependent hydrolases"/>
    <property type="match status" value="1"/>
</dbReference>
<proteinExistence type="predicted"/>
<dbReference type="Pfam" id="PF01979">
    <property type="entry name" value="Amidohydro_1"/>
    <property type="match status" value="1"/>
</dbReference>
<dbReference type="InterPro" id="IPR011059">
    <property type="entry name" value="Metal-dep_hydrolase_composite"/>
</dbReference>
<evidence type="ECO:0000256" key="1">
    <source>
        <dbReference type="ARBA" id="ARBA00022801"/>
    </source>
</evidence>
<reference evidence="3 4" key="1">
    <citation type="journal article" date="2021" name="Nat. Commun.">
        <title>Genetic determinants of endophytism in the Arabidopsis root mycobiome.</title>
        <authorList>
            <person name="Mesny F."/>
            <person name="Miyauchi S."/>
            <person name="Thiergart T."/>
            <person name="Pickel B."/>
            <person name="Atanasova L."/>
            <person name="Karlsson M."/>
            <person name="Huettel B."/>
            <person name="Barry K.W."/>
            <person name="Haridas S."/>
            <person name="Chen C."/>
            <person name="Bauer D."/>
            <person name="Andreopoulos W."/>
            <person name="Pangilinan J."/>
            <person name="LaButti K."/>
            <person name="Riley R."/>
            <person name="Lipzen A."/>
            <person name="Clum A."/>
            <person name="Drula E."/>
            <person name="Henrissat B."/>
            <person name="Kohler A."/>
            <person name="Grigoriev I.V."/>
            <person name="Martin F.M."/>
            <person name="Hacquard S."/>
        </authorList>
    </citation>
    <scope>NUCLEOTIDE SEQUENCE [LARGE SCALE GENOMIC DNA]</scope>
    <source>
        <strain evidence="3 4">MPI-SDFR-AT-0080</strain>
    </source>
</reference>
<gene>
    <name evidence="3" type="ORF">B0J12DRAFT_734872</name>
</gene>
<dbReference type="InterPro" id="IPR032466">
    <property type="entry name" value="Metal_Hydrolase"/>
</dbReference>
<name>A0ABQ8GWE5_9PEZI</name>
<keyword evidence="4" id="KW-1185">Reference proteome</keyword>
<evidence type="ECO:0000259" key="2">
    <source>
        <dbReference type="Pfam" id="PF01979"/>
    </source>
</evidence>
<evidence type="ECO:0000313" key="3">
    <source>
        <dbReference type="EMBL" id="KAH7065565.1"/>
    </source>
</evidence>
<dbReference type="PANTHER" id="PTHR43794">
    <property type="entry name" value="AMINOHYDROLASE SSNA-RELATED"/>
    <property type="match status" value="1"/>
</dbReference>
<sequence length="461" mass="49269">MASTVLLKNGTLLIHDQDDHVVPTKADLLISDNTIARIAPDIPTADVVEVIDCTNKIVAPGFTDAHQHAWQTQLSRRHANQLFLDYMPAGNFQSSNYTLSDFYWGQLGGCLKLLDAGTTTVLDHAHLATSPEAASTAIPATLSSGIRSIFALAPVNKITNWHPHLAFSPEDPLTAAPWLLDTITTLGRRLNQASPSPRVTLGLGFDFGADAAIAFPTVVFSHACGATDEDLAVVRAVAPAAHFASTPSTELHMAVGRPLMFDAAAWPVASVGGDCHATGAASVAQELRLGLAWARGERHQTFIDKGVVPKTMWPGVEAAFNLGTVKGARAVGLEGVVGSLREGMRADVVVWDGRSPRMCCAAEEDPVAAVVAHSCAEDVWAVVVDGVVRKIEGRLVEVRVEGEGKEIAGGREVLEWGGVARELVRSREGLKKKMEGVDLEKAKEVMMKTWYIDASKVVDEV</sequence>
<dbReference type="Gene3D" id="2.30.40.10">
    <property type="entry name" value="Urease, subunit C, domain 1"/>
    <property type="match status" value="1"/>
</dbReference>
<protein>
    <recommendedName>
        <fullName evidence="2">Amidohydrolase-related domain-containing protein</fullName>
    </recommendedName>
</protein>
<organism evidence="3 4">
    <name type="scientific">Macrophomina phaseolina</name>
    <dbReference type="NCBI Taxonomy" id="35725"/>
    <lineage>
        <taxon>Eukaryota</taxon>
        <taxon>Fungi</taxon>
        <taxon>Dikarya</taxon>
        <taxon>Ascomycota</taxon>
        <taxon>Pezizomycotina</taxon>
        <taxon>Dothideomycetes</taxon>
        <taxon>Dothideomycetes incertae sedis</taxon>
        <taxon>Botryosphaeriales</taxon>
        <taxon>Botryosphaeriaceae</taxon>
        <taxon>Macrophomina</taxon>
    </lineage>
</organism>
<dbReference type="InterPro" id="IPR006680">
    <property type="entry name" value="Amidohydro-rel"/>
</dbReference>
<keyword evidence="1" id="KW-0378">Hydrolase</keyword>
<dbReference type="InterPro" id="IPR050287">
    <property type="entry name" value="MTA/SAH_deaminase"/>
</dbReference>
<dbReference type="SUPFAM" id="SSF51338">
    <property type="entry name" value="Composite domain of metallo-dependent hydrolases"/>
    <property type="match status" value="1"/>
</dbReference>
<dbReference type="SUPFAM" id="SSF51556">
    <property type="entry name" value="Metallo-dependent hydrolases"/>
    <property type="match status" value="1"/>
</dbReference>
<dbReference type="Proteomes" id="UP000774617">
    <property type="component" value="Unassembled WGS sequence"/>
</dbReference>